<gene>
    <name evidence="2" type="primary">RTC5_0</name>
    <name evidence="2" type="ORF">CM83_105179</name>
</gene>
<reference evidence="2" key="1">
    <citation type="journal article" date="2014" name="PLoS ONE">
        <title>Transcriptome-Based Identification of ABC Transporters in the Western Tarnished Plant Bug Lygus hesperus.</title>
        <authorList>
            <person name="Hull J.J."/>
            <person name="Chaney K."/>
            <person name="Geib S.M."/>
            <person name="Fabrick J.A."/>
            <person name="Brent C.S."/>
            <person name="Walsh D."/>
            <person name="Lavine L.C."/>
        </authorList>
    </citation>
    <scope>NUCLEOTIDE SEQUENCE</scope>
</reference>
<organism evidence="2">
    <name type="scientific">Lygus hesperus</name>
    <name type="common">Western plant bug</name>
    <dbReference type="NCBI Taxonomy" id="30085"/>
    <lineage>
        <taxon>Eukaryota</taxon>
        <taxon>Metazoa</taxon>
        <taxon>Ecdysozoa</taxon>
        <taxon>Arthropoda</taxon>
        <taxon>Hexapoda</taxon>
        <taxon>Insecta</taxon>
        <taxon>Pterygota</taxon>
        <taxon>Neoptera</taxon>
        <taxon>Paraneoptera</taxon>
        <taxon>Hemiptera</taxon>
        <taxon>Heteroptera</taxon>
        <taxon>Panheteroptera</taxon>
        <taxon>Cimicomorpha</taxon>
        <taxon>Miridae</taxon>
        <taxon>Mirini</taxon>
        <taxon>Lygus</taxon>
    </lineage>
</organism>
<feature type="non-terminal residue" evidence="2">
    <location>
        <position position="146"/>
    </location>
</feature>
<protein>
    <submittedName>
        <fullName evidence="2">Restriction of telomere capping protein 5</fullName>
    </submittedName>
</protein>
<accession>A0A0A9VW12</accession>
<reference evidence="2" key="2">
    <citation type="submission" date="2014-07" db="EMBL/GenBank/DDBJ databases">
        <authorList>
            <person name="Hull J."/>
        </authorList>
    </citation>
    <scope>NUCLEOTIDE SEQUENCE</scope>
</reference>
<evidence type="ECO:0000256" key="1">
    <source>
        <dbReference type="SAM" id="MobiDB-lite"/>
    </source>
</evidence>
<name>A0A0A9VW12_LYGHE</name>
<proteinExistence type="predicted"/>
<sequence>EVINYGYHREFDGDPRIYALRLYRIGKHLGISEERLLHKLIRHFEFHPYAAFTVGRINSIDNLLQLIDDSESLYKDKRNHLWSAVEERREVIQQSWEDTNEEDDWRVEPRQLEAFENIIESTENATVQYQPDEGNTMTEVPLQSGE</sequence>
<dbReference type="AlphaFoldDB" id="A0A0A9VW12"/>
<evidence type="ECO:0000313" key="2">
    <source>
        <dbReference type="EMBL" id="JAF99878.1"/>
    </source>
</evidence>
<feature type="region of interest" description="Disordered" evidence="1">
    <location>
        <begin position="124"/>
        <end position="146"/>
    </location>
</feature>
<feature type="non-terminal residue" evidence="2">
    <location>
        <position position="1"/>
    </location>
</feature>
<dbReference type="EMBL" id="GBHO01043725">
    <property type="protein sequence ID" value="JAF99878.1"/>
    <property type="molecule type" value="Transcribed_RNA"/>
</dbReference>
<feature type="compositionally biased region" description="Polar residues" evidence="1">
    <location>
        <begin position="124"/>
        <end position="138"/>
    </location>
</feature>